<evidence type="ECO:0000256" key="6">
    <source>
        <dbReference type="SAM" id="SignalP"/>
    </source>
</evidence>
<feature type="signal peptide" evidence="6">
    <location>
        <begin position="1"/>
        <end position="30"/>
    </location>
</feature>
<evidence type="ECO:0000313" key="8">
    <source>
        <dbReference type="EMBL" id="ESQ47675.1"/>
    </source>
</evidence>
<accession>V4LB70</accession>
<dbReference type="GO" id="GO:0005576">
    <property type="term" value="C:extracellular region"/>
    <property type="evidence" value="ECO:0007669"/>
    <property type="project" value="UniProtKB-SubCell"/>
</dbReference>
<organism evidence="8 9">
    <name type="scientific">Eutrema salsugineum</name>
    <name type="common">Saltwater cress</name>
    <name type="synonym">Sisymbrium salsugineum</name>
    <dbReference type="NCBI Taxonomy" id="72664"/>
    <lineage>
        <taxon>Eukaryota</taxon>
        <taxon>Viridiplantae</taxon>
        <taxon>Streptophyta</taxon>
        <taxon>Embryophyta</taxon>
        <taxon>Tracheophyta</taxon>
        <taxon>Spermatophyta</taxon>
        <taxon>Magnoliopsida</taxon>
        <taxon>eudicotyledons</taxon>
        <taxon>Gunneridae</taxon>
        <taxon>Pentapetalae</taxon>
        <taxon>rosids</taxon>
        <taxon>malvids</taxon>
        <taxon>Brassicales</taxon>
        <taxon>Brassicaceae</taxon>
        <taxon>Eutremeae</taxon>
        <taxon>Eutrema</taxon>
    </lineage>
</organism>
<name>V4LB70_EUTSA</name>
<keyword evidence="2" id="KW-0964">Secreted</keyword>
<dbReference type="InterPro" id="IPR050581">
    <property type="entry name" value="CRR_secretory_protein"/>
</dbReference>
<keyword evidence="9" id="KW-1185">Reference proteome</keyword>
<dbReference type="PANTHER" id="PTHR32411">
    <property type="entry name" value="CYSTEINE-RICH REPEAT SECRETORY PROTEIN 38-RELATED"/>
    <property type="match status" value="1"/>
</dbReference>
<sequence length="128" mass="13981">MFSSHFLSKRLISGNILAVQLLLILGSVSSMNLTNEYLHHNCLVTQGNYKPGSKYAKDLNYLIESVSLLELKNGFVSMTYGEAPDSVTIVFQCRGDSYGPKCRSCYAIAVAGNLLECLTSSLSQHSPP</sequence>
<evidence type="ECO:0000259" key="7">
    <source>
        <dbReference type="PROSITE" id="PS51473"/>
    </source>
</evidence>
<proteinExistence type="inferred from homology"/>
<dbReference type="Gramene" id="ESQ47675">
    <property type="protein sequence ID" value="ESQ47675"/>
    <property type="gene ID" value="EUTSA_v10022212mg"/>
</dbReference>
<evidence type="ECO:0000256" key="5">
    <source>
        <dbReference type="ARBA" id="ARBA00038515"/>
    </source>
</evidence>
<dbReference type="PANTHER" id="PTHR32411:SF54">
    <property type="entry name" value="CYSTEINE-RICH REPEAT SECRETORY PROTEIN 29-RELATED"/>
    <property type="match status" value="1"/>
</dbReference>
<dbReference type="Gene3D" id="3.30.430.20">
    <property type="entry name" value="Gnk2 domain, C-X8-C-X2-C motif"/>
    <property type="match status" value="1"/>
</dbReference>
<dbReference type="AlphaFoldDB" id="V4LB70"/>
<keyword evidence="3 6" id="KW-0732">Signal</keyword>
<dbReference type="CDD" id="cd23509">
    <property type="entry name" value="Gnk2-like"/>
    <property type="match status" value="1"/>
</dbReference>
<evidence type="ECO:0000256" key="3">
    <source>
        <dbReference type="ARBA" id="ARBA00022729"/>
    </source>
</evidence>
<reference evidence="8 9" key="1">
    <citation type="journal article" date="2013" name="Front. Plant Sci.">
        <title>The Reference Genome of the Halophytic Plant Eutrema salsugineum.</title>
        <authorList>
            <person name="Yang R."/>
            <person name="Jarvis D.E."/>
            <person name="Chen H."/>
            <person name="Beilstein M.A."/>
            <person name="Grimwood J."/>
            <person name="Jenkins J."/>
            <person name="Shu S."/>
            <person name="Prochnik S."/>
            <person name="Xin M."/>
            <person name="Ma C."/>
            <person name="Schmutz J."/>
            <person name="Wing R.A."/>
            <person name="Mitchell-Olds T."/>
            <person name="Schumaker K.S."/>
            <person name="Wang X."/>
        </authorList>
    </citation>
    <scope>NUCLEOTIDE SEQUENCE [LARGE SCALE GENOMIC DNA]</scope>
</reference>
<comment type="subcellular location">
    <subcellularLocation>
        <location evidence="1">Secreted</location>
    </subcellularLocation>
</comment>
<feature type="domain" description="Gnk2-homologous" evidence="7">
    <location>
        <begin position="37"/>
        <end position="128"/>
    </location>
</feature>
<keyword evidence="4" id="KW-0677">Repeat</keyword>
<dbReference type="InterPro" id="IPR038408">
    <property type="entry name" value="GNK2_sf"/>
</dbReference>
<feature type="chain" id="PRO_5004721742" description="Gnk2-homologous domain-containing protein" evidence="6">
    <location>
        <begin position="31"/>
        <end position="128"/>
    </location>
</feature>
<dbReference type="InterPro" id="IPR002902">
    <property type="entry name" value="GNK2"/>
</dbReference>
<evidence type="ECO:0000256" key="1">
    <source>
        <dbReference type="ARBA" id="ARBA00004613"/>
    </source>
</evidence>
<gene>
    <name evidence="8" type="ORF">EUTSA_v10022212mg</name>
</gene>
<protein>
    <recommendedName>
        <fullName evidence="7">Gnk2-homologous domain-containing protein</fullName>
    </recommendedName>
</protein>
<dbReference type="PROSITE" id="PS51473">
    <property type="entry name" value="GNK2"/>
    <property type="match status" value="1"/>
</dbReference>
<dbReference type="KEGG" id="eus:EUTSA_v10022212mg"/>
<dbReference type="Proteomes" id="UP000030689">
    <property type="component" value="Unassembled WGS sequence"/>
</dbReference>
<evidence type="ECO:0000313" key="9">
    <source>
        <dbReference type="Proteomes" id="UP000030689"/>
    </source>
</evidence>
<comment type="similarity">
    <text evidence="5">Belongs to the cysteine-rich repeat secretory protein family.</text>
</comment>
<evidence type="ECO:0000256" key="4">
    <source>
        <dbReference type="ARBA" id="ARBA00022737"/>
    </source>
</evidence>
<dbReference type="EMBL" id="KI517408">
    <property type="protein sequence ID" value="ESQ47675.1"/>
    <property type="molecule type" value="Genomic_DNA"/>
</dbReference>
<dbReference type="Pfam" id="PF01657">
    <property type="entry name" value="Stress-antifung"/>
    <property type="match status" value="1"/>
</dbReference>
<evidence type="ECO:0000256" key="2">
    <source>
        <dbReference type="ARBA" id="ARBA00022525"/>
    </source>
</evidence>